<accession>A0A3A3FZA2</accession>
<dbReference type="AlphaFoldDB" id="A0A3A3FZA2"/>
<reference evidence="3" key="1">
    <citation type="submission" date="2018-09" db="EMBL/GenBank/DDBJ databases">
        <authorList>
            <person name="Zhu H."/>
        </authorList>
    </citation>
    <scope>NUCLEOTIDE SEQUENCE [LARGE SCALE GENOMIC DNA]</scope>
    <source>
        <strain evidence="3">K1S02-23</strain>
    </source>
</reference>
<comment type="caution">
    <text evidence="2">The sequence shown here is derived from an EMBL/GenBank/DDBJ whole genome shotgun (WGS) entry which is preliminary data.</text>
</comment>
<proteinExistence type="predicted"/>
<dbReference type="Proteomes" id="UP000266327">
    <property type="component" value="Unassembled WGS sequence"/>
</dbReference>
<feature type="region of interest" description="Disordered" evidence="1">
    <location>
        <begin position="10"/>
        <end position="33"/>
    </location>
</feature>
<evidence type="ECO:0000256" key="1">
    <source>
        <dbReference type="SAM" id="MobiDB-lite"/>
    </source>
</evidence>
<organism evidence="2 3">
    <name type="scientific">Noviherbaspirillum sedimenti</name>
    <dbReference type="NCBI Taxonomy" id="2320865"/>
    <lineage>
        <taxon>Bacteria</taxon>
        <taxon>Pseudomonadati</taxon>
        <taxon>Pseudomonadota</taxon>
        <taxon>Betaproteobacteria</taxon>
        <taxon>Burkholderiales</taxon>
        <taxon>Oxalobacteraceae</taxon>
        <taxon>Noviherbaspirillum</taxon>
    </lineage>
</organism>
<evidence type="ECO:0000313" key="3">
    <source>
        <dbReference type="Proteomes" id="UP000266327"/>
    </source>
</evidence>
<dbReference type="OrthoDB" id="9816288at2"/>
<dbReference type="EMBL" id="QYUQ01000002">
    <property type="protein sequence ID" value="RJG00981.1"/>
    <property type="molecule type" value="Genomic_DNA"/>
</dbReference>
<name>A0A3A3FZA2_9BURK</name>
<dbReference type="RefSeq" id="WP_119784431.1">
    <property type="nucleotide sequence ID" value="NZ_QYUQ01000002.1"/>
</dbReference>
<feature type="compositionally biased region" description="Polar residues" evidence="1">
    <location>
        <begin position="11"/>
        <end position="22"/>
    </location>
</feature>
<keyword evidence="3" id="KW-1185">Reference proteome</keyword>
<sequence>MLCYANKGFSFASTNKDTSAYSNPDGDPRSDWNNDNLVKAHNFKQRPEAFYSIYNPDTGAYYPCDLGNAWLKFPTP</sequence>
<gene>
    <name evidence="2" type="ORF">D3878_04735</name>
</gene>
<evidence type="ECO:0000313" key="2">
    <source>
        <dbReference type="EMBL" id="RJG00981.1"/>
    </source>
</evidence>
<protein>
    <submittedName>
        <fullName evidence="2">Uncharacterized protein</fullName>
    </submittedName>
</protein>